<dbReference type="AlphaFoldDB" id="A0A5C3MQI8"/>
<protein>
    <submittedName>
        <fullName evidence="2">Uncharacterized protein</fullName>
    </submittedName>
</protein>
<organism evidence="2 3">
    <name type="scientific">Heliocybe sulcata</name>
    <dbReference type="NCBI Taxonomy" id="5364"/>
    <lineage>
        <taxon>Eukaryota</taxon>
        <taxon>Fungi</taxon>
        <taxon>Dikarya</taxon>
        <taxon>Basidiomycota</taxon>
        <taxon>Agaricomycotina</taxon>
        <taxon>Agaricomycetes</taxon>
        <taxon>Gloeophyllales</taxon>
        <taxon>Gloeophyllaceae</taxon>
        <taxon>Heliocybe</taxon>
    </lineage>
</organism>
<feature type="region of interest" description="Disordered" evidence="1">
    <location>
        <begin position="205"/>
        <end position="311"/>
    </location>
</feature>
<reference evidence="2 3" key="1">
    <citation type="journal article" date="2019" name="Nat. Ecol. Evol.">
        <title>Megaphylogeny resolves global patterns of mushroom evolution.</title>
        <authorList>
            <person name="Varga T."/>
            <person name="Krizsan K."/>
            <person name="Foldi C."/>
            <person name="Dima B."/>
            <person name="Sanchez-Garcia M."/>
            <person name="Sanchez-Ramirez S."/>
            <person name="Szollosi G.J."/>
            <person name="Szarkandi J.G."/>
            <person name="Papp V."/>
            <person name="Albert L."/>
            <person name="Andreopoulos W."/>
            <person name="Angelini C."/>
            <person name="Antonin V."/>
            <person name="Barry K.W."/>
            <person name="Bougher N.L."/>
            <person name="Buchanan P."/>
            <person name="Buyck B."/>
            <person name="Bense V."/>
            <person name="Catcheside P."/>
            <person name="Chovatia M."/>
            <person name="Cooper J."/>
            <person name="Damon W."/>
            <person name="Desjardin D."/>
            <person name="Finy P."/>
            <person name="Geml J."/>
            <person name="Haridas S."/>
            <person name="Hughes K."/>
            <person name="Justo A."/>
            <person name="Karasinski D."/>
            <person name="Kautmanova I."/>
            <person name="Kiss B."/>
            <person name="Kocsube S."/>
            <person name="Kotiranta H."/>
            <person name="LaButti K.M."/>
            <person name="Lechner B.E."/>
            <person name="Liimatainen K."/>
            <person name="Lipzen A."/>
            <person name="Lukacs Z."/>
            <person name="Mihaltcheva S."/>
            <person name="Morgado L.N."/>
            <person name="Niskanen T."/>
            <person name="Noordeloos M.E."/>
            <person name="Ohm R.A."/>
            <person name="Ortiz-Santana B."/>
            <person name="Ovrebo C."/>
            <person name="Racz N."/>
            <person name="Riley R."/>
            <person name="Savchenko A."/>
            <person name="Shiryaev A."/>
            <person name="Soop K."/>
            <person name="Spirin V."/>
            <person name="Szebenyi C."/>
            <person name="Tomsovsky M."/>
            <person name="Tulloss R.E."/>
            <person name="Uehling J."/>
            <person name="Grigoriev I.V."/>
            <person name="Vagvolgyi C."/>
            <person name="Papp T."/>
            <person name="Martin F.M."/>
            <person name="Miettinen O."/>
            <person name="Hibbett D.S."/>
            <person name="Nagy L.G."/>
        </authorList>
    </citation>
    <scope>NUCLEOTIDE SEQUENCE [LARGE SCALE GENOMIC DNA]</scope>
    <source>
        <strain evidence="2 3">OMC1185</strain>
    </source>
</reference>
<accession>A0A5C3MQI8</accession>
<gene>
    <name evidence="2" type="ORF">OE88DRAFT_849551</name>
</gene>
<keyword evidence="3" id="KW-1185">Reference proteome</keyword>
<proteinExistence type="predicted"/>
<feature type="region of interest" description="Disordered" evidence="1">
    <location>
        <begin position="1"/>
        <end position="22"/>
    </location>
</feature>
<dbReference type="Proteomes" id="UP000305948">
    <property type="component" value="Unassembled WGS sequence"/>
</dbReference>
<evidence type="ECO:0000313" key="2">
    <source>
        <dbReference type="EMBL" id="TFK47033.1"/>
    </source>
</evidence>
<evidence type="ECO:0000256" key="1">
    <source>
        <dbReference type="SAM" id="MobiDB-lite"/>
    </source>
</evidence>
<dbReference type="OrthoDB" id="2687798at2759"/>
<feature type="compositionally biased region" description="Polar residues" evidence="1">
    <location>
        <begin position="10"/>
        <end position="22"/>
    </location>
</feature>
<feature type="region of interest" description="Disordered" evidence="1">
    <location>
        <begin position="57"/>
        <end position="109"/>
    </location>
</feature>
<dbReference type="EMBL" id="ML213526">
    <property type="protein sequence ID" value="TFK47033.1"/>
    <property type="molecule type" value="Genomic_DNA"/>
</dbReference>
<sequence length="311" mass="31802">MRPLTRVPLRSQSTRALQTPQSAQVLAANAQYKPRALTTSTSGVGIRGASVSAGYMNSGTRGIHTSAPAQTGHTNKTVTRGGQDASVSQGHAASPSTNQSPQDVQTESVRAGVHARSHALPLDAASAHTEAQIKPEGMGSGNREQVGFVEQVGGASASRYMPDDEGSVGRVGEGTGLREGQWEGLSAVGSTGPGVGAALGDTVKTQTASPAPSQWEGHARRAFSTSASAPDSPKAGRTQKQKEAHLALDSGGPEGYEKAKLAGSGAAETPARKGSVTVGEEGQRRVPGTNENRRWPSGEFGNVGVVHGKEG</sequence>
<feature type="compositionally biased region" description="Polar residues" evidence="1">
    <location>
        <begin position="67"/>
        <end position="108"/>
    </location>
</feature>
<name>A0A5C3MQI8_9AGAM</name>
<evidence type="ECO:0000313" key="3">
    <source>
        <dbReference type="Proteomes" id="UP000305948"/>
    </source>
</evidence>